<sequence length="56" mass="6401">MESTRRFKASLTFCPTSSLAMPLSGFIVLQPDFLIINNAGRINYFMMVNTYENEGY</sequence>
<protein>
    <submittedName>
        <fullName evidence="1">Uncharacterized protein</fullName>
    </submittedName>
</protein>
<organism evidence="1 2">
    <name type="scientific">Pseudomonas syringae CC1557</name>
    <dbReference type="NCBI Taxonomy" id="1357279"/>
    <lineage>
        <taxon>Bacteria</taxon>
        <taxon>Pseudomonadati</taxon>
        <taxon>Pseudomonadota</taxon>
        <taxon>Gammaproteobacteria</taxon>
        <taxon>Pseudomonadales</taxon>
        <taxon>Pseudomonadaceae</taxon>
        <taxon>Pseudomonas</taxon>
        <taxon>Pseudomonas syringae</taxon>
    </lineage>
</organism>
<dbReference type="EMBL" id="CP007014">
    <property type="protein sequence ID" value="AHG43596.1"/>
    <property type="molecule type" value="Genomic_DNA"/>
</dbReference>
<dbReference type="Proteomes" id="UP000019089">
    <property type="component" value="Chromosome"/>
</dbReference>
<dbReference type="KEGG" id="psyr:N018_12665"/>
<proteinExistence type="predicted"/>
<reference evidence="1 2" key="1">
    <citation type="submission" date="2013-12" db="EMBL/GenBank/DDBJ databases">
        <title>Interactions Between Genome Architecture and Virulence Genes in Pseudomonas syringae, strain CC1557 as a model.</title>
        <authorList>
            <person name="Baltrus D."/>
            <person name="Hockett K."/>
            <person name="Karlsrud E."/>
            <person name="Dougherty K."/>
            <person name="Nishimura M."/>
        </authorList>
    </citation>
    <scope>NUCLEOTIDE SEQUENCE [LARGE SCALE GENOMIC DNA]</scope>
    <source>
        <strain evidence="1 2">CC1557</strain>
    </source>
</reference>
<dbReference type="HOGENOM" id="CLU_3010944_0_0_6"/>
<name>W0N3G2_PSESX</name>
<accession>W0N3G2</accession>
<evidence type="ECO:0000313" key="1">
    <source>
        <dbReference type="EMBL" id="AHG43596.1"/>
    </source>
</evidence>
<gene>
    <name evidence="1" type="ORF">N018_12665</name>
</gene>
<dbReference type="AlphaFoldDB" id="W0N3G2"/>
<evidence type="ECO:0000313" key="2">
    <source>
        <dbReference type="Proteomes" id="UP000019089"/>
    </source>
</evidence>